<dbReference type="EMBL" id="DF968181">
    <property type="protein sequence ID" value="GAP40922.1"/>
    <property type="molecule type" value="Genomic_DNA"/>
</dbReference>
<dbReference type="Proteomes" id="UP000053370">
    <property type="component" value="Unassembled WGS sequence"/>
</dbReference>
<dbReference type="OrthoDB" id="72539at2"/>
<evidence type="ECO:0000313" key="2">
    <source>
        <dbReference type="EMBL" id="GAP40922.1"/>
    </source>
</evidence>
<accession>A0A0S7BKW4</accession>
<protein>
    <submittedName>
        <fullName evidence="2">Uncharacterized protein</fullName>
    </submittedName>
</protein>
<sequence>MPGKDLDFFIAQDKKNPVELRGYVWKVIMDPTRVDDDPGMFFGRLFRMIDIRLNRDEKSTWPEGIVFEHITSGCRLTYKDGLLMDLTNSKVIQKKPRIRDRSRRTGCRNQAKGESMARKPNQISSNSQMRRFVLMRVEDLTGVSGTGEVAEGTVFSSGLAVIHWLREPYAMGVYQSLEDVISVHGHEGRTQLQFID</sequence>
<organism evidence="2">
    <name type="scientific">Flexilinea flocculi</name>
    <dbReference type="NCBI Taxonomy" id="1678840"/>
    <lineage>
        <taxon>Bacteria</taxon>
        <taxon>Bacillati</taxon>
        <taxon>Chloroflexota</taxon>
        <taxon>Anaerolineae</taxon>
        <taxon>Anaerolineales</taxon>
        <taxon>Anaerolineaceae</taxon>
        <taxon>Flexilinea</taxon>
    </lineage>
</organism>
<dbReference type="STRING" id="1678840.ATC1_13904"/>
<proteinExistence type="predicted"/>
<feature type="compositionally biased region" description="Basic residues" evidence="1">
    <location>
        <begin position="95"/>
        <end position="106"/>
    </location>
</feature>
<evidence type="ECO:0000256" key="1">
    <source>
        <dbReference type="SAM" id="MobiDB-lite"/>
    </source>
</evidence>
<feature type="region of interest" description="Disordered" evidence="1">
    <location>
        <begin position="95"/>
        <end position="122"/>
    </location>
</feature>
<reference evidence="2" key="1">
    <citation type="journal article" date="2015" name="Genome Announc.">
        <title>Draft Genome Sequence of Anaerolineae Strain TC1, a Novel Isolate from a Methanogenic Wastewater Treatment System.</title>
        <authorList>
            <person name="Matsuura N."/>
            <person name="Tourlousse D.M."/>
            <person name="Sun L."/>
            <person name="Toyonaga M."/>
            <person name="Kuroda K."/>
            <person name="Ohashi A."/>
            <person name="Cruz R."/>
            <person name="Yamaguchi T."/>
            <person name="Sekiguchi Y."/>
        </authorList>
    </citation>
    <scope>NUCLEOTIDE SEQUENCE [LARGE SCALE GENOMIC DNA]</scope>
    <source>
        <strain evidence="2">TC1</strain>
    </source>
</reference>
<gene>
    <name evidence="2" type="ORF">ATC1_13904</name>
</gene>
<dbReference type="AlphaFoldDB" id="A0A0S7BKW4"/>
<name>A0A0S7BKW4_9CHLR</name>
<dbReference type="RefSeq" id="WP_062281095.1">
    <property type="nucleotide sequence ID" value="NZ_DF968181.1"/>
</dbReference>
<evidence type="ECO:0000313" key="3">
    <source>
        <dbReference type="Proteomes" id="UP000053370"/>
    </source>
</evidence>
<keyword evidence="3" id="KW-1185">Reference proteome</keyword>